<accession>A0AAI8VZE1</accession>
<organism evidence="3 4">
    <name type="scientific">Anthostomella pinea</name>
    <dbReference type="NCBI Taxonomy" id="933095"/>
    <lineage>
        <taxon>Eukaryota</taxon>
        <taxon>Fungi</taxon>
        <taxon>Dikarya</taxon>
        <taxon>Ascomycota</taxon>
        <taxon>Pezizomycotina</taxon>
        <taxon>Sordariomycetes</taxon>
        <taxon>Xylariomycetidae</taxon>
        <taxon>Xylariales</taxon>
        <taxon>Xylariaceae</taxon>
        <taxon>Anthostomella</taxon>
    </lineage>
</organism>
<comment type="similarity">
    <text evidence="1">Belongs to the cycloisomerase 2 family.</text>
</comment>
<gene>
    <name evidence="3" type="ORF">KHLLAP_LOCUS14355</name>
</gene>
<dbReference type="InterPro" id="IPR050282">
    <property type="entry name" value="Cycloisomerase_2"/>
</dbReference>
<dbReference type="SUPFAM" id="SSF51004">
    <property type="entry name" value="C-terminal (heme d1) domain of cytochrome cd1-nitrite reductase"/>
    <property type="match status" value="1"/>
</dbReference>
<dbReference type="InterPro" id="IPR011048">
    <property type="entry name" value="Haem_d1_sf"/>
</dbReference>
<feature type="transmembrane region" description="Helical" evidence="2">
    <location>
        <begin position="12"/>
        <end position="34"/>
    </location>
</feature>
<keyword evidence="4" id="KW-1185">Reference proteome</keyword>
<dbReference type="PANTHER" id="PTHR30344">
    <property type="entry name" value="6-PHOSPHOGLUCONOLACTONASE-RELATED"/>
    <property type="match status" value="1"/>
</dbReference>
<comment type="caution">
    <text evidence="3">The sequence shown here is derived from an EMBL/GenBank/DDBJ whole genome shotgun (WGS) entry which is preliminary data.</text>
</comment>
<evidence type="ECO:0000256" key="1">
    <source>
        <dbReference type="ARBA" id="ARBA00005564"/>
    </source>
</evidence>
<keyword evidence="2" id="KW-0812">Transmembrane</keyword>
<evidence type="ECO:0000313" key="3">
    <source>
        <dbReference type="EMBL" id="CAJ2513887.1"/>
    </source>
</evidence>
<name>A0AAI8VZE1_9PEZI</name>
<dbReference type="Pfam" id="PF10282">
    <property type="entry name" value="Lactonase"/>
    <property type="match status" value="1"/>
</dbReference>
<dbReference type="PANTHER" id="PTHR30344:SF1">
    <property type="entry name" value="6-PHOSPHOGLUCONOLACTONASE"/>
    <property type="match status" value="1"/>
</dbReference>
<dbReference type="GO" id="GO:0017057">
    <property type="term" value="F:6-phosphogluconolactonase activity"/>
    <property type="evidence" value="ECO:0007669"/>
    <property type="project" value="TreeGrafter"/>
</dbReference>
<dbReference type="AlphaFoldDB" id="A0AAI8VZE1"/>
<keyword evidence="2" id="KW-0472">Membrane</keyword>
<dbReference type="Proteomes" id="UP001295740">
    <property type="component" value="Unassembled WGS sequence"/>
</dbReference>
<dbReference type="InterPro" id="IPR015943">
    <property type="entry name" value="WD40/YVTN_repeat-like_dom_sf"/>
</dbReference>
<feature type="transmembrane region" description="Helical" evidence="2">
    <location>
        <begin position="54"/>
        <end position="75"/>
    </location>
</feature>
<evidence type="ECO:0000256" key="2">
    <source>
        <dbReference type="SAM" id="Phobius"/>
    </source>
</evidence>
<keyword evidence="2" id="KW-1133">Transmembrane helix</keyword>
<dbReference type="InterPro" id="IPR019405">
    <property type="entry name" value="Lactonase_7-beta_prop"/>
</dbReference>
<proteinExistence type="inferred from homology"/>
<evidence type="ECO:0000313" key="4">
    <source>
        <dbReference type="Proteomes" id="UP001295740"/>
    </source>
</evidence>
<dbReference type="Gene3D" id="2.130.10.10">
    <property type="entry name" value="YVTN repeat-like/Quinoprotein amine dehydrogenase"/>
    <property type="match status" value="1"/>
</dbReference>
<sequence length="430" mass="45130">MEASGRFEFARRAGLIVVLGVTFLLGLSVFTSQFGQPFENQDNPAMWKGTSPAGLLSAGLAASASATLLYVSSYAGTVTTLNLRLPSRNATATLETISTSTGCGGSPSWLTLDYSKTFLFCADEGLTEQTGGLASFLTNPNGTLTPLTRLDVLLGPVSLADSGSGVSAVEVTPEGGLILVQNETYTLAQPGPDPSRQDAPHPHEAILDPTGAYILVPDLGADLVRVFQADADNLTLTPVAPLVAAPGSGPRHGVFLTVVDKTYFYLVSELANTITGYEVVYNANETLGFAELFVIPTHDDDRPLPDGTGAAEIRLSPDEKFLIVSSRWEYSIDIPNYDPTNSTAIASDPLISYAIDRQTGSLAKVQEFAAGGTGPRQFSINGGGDLIAVGLQGDGRVVVIGRDVATGLLKDYVAFADVEGEVTAVVFDED</sequence>
<dbReference type="EMBL" id="CAUWAG010000020">
    <property type="protein sequence ID" value="CAJ2513887.1"/>
    <property type="molecule type" value="Genomic_DNA"/>
</dbReference>
<protein>
    <submittedName>
        <fullName evidence="3">Uu.00g020060.m01.CDS01</fullName>
    </submittedName>
</protein>
<reference evidence="3" key="1">
    <citation type="submission" date="2023-10" db="EMBL/GenBank/DDBJ databases">
        <authorList>
            <person name="Hackl T."/>
        </authorList>
    </citation>
    <scope>NUCLEOTIDE SEQUENCE</scope>
</reference>